<protein>
    <submittedName>
        <fullName evidence="2">Uncharacterized protein</fullName>
    </submittedName>
</protein>
<feature type="transmembrane region" description="Helical" evidence="1">
    <location>
        <begin position="31"/>
        <end position="48"/>
    </location>
</feature>
<gene>
    <name evidence="2" type="ORF">METZ01_LOCUS128199</name>
</gene>
<keyword evidence="1" id="KW-0812">Transmembrane</keyword>
<keyword evidence="1" id="KW-1133">Transmembrane helix</keyword>
<evidence type="ECO:0000256" key="1">
    <source>
        <dbReference type="SAM" id="Phobius"/>
    </source>
</evidence>
<organism evidence="2">
    <name type="scientific">marine metagenome</name>
    <dbReference type="NCBI Taxonomy" id="408172"/>
    <lineage>
        <taxon>unclassified sequences</taxon>
        <taxon>metagenomes</taxon>
        <taxon>ecological metagenomes</taxon>
    </lineage>
</organism>
<keyword evidence="1" id="KW-0472">Membrane</keyword>
<feature type="transmembrane region" description="Helical" evidence="1">
    <location>
        <begin position="7"/>
        <end position="25"/>
    </location>
</feature>
<name>A0A381YEC6_9ZZZZ</name>
<proteinExistence type="predicted"/>
<dbReference type="EMBL" id="UINC01018031">
    <property type="protein sequence ID" value="SVA75345.1"/>
    <property type="molecule type" value="Genomic_DNA"/>
</dbReference>
<accession>A0A381YEC6</accession>
<reference evidence="2" key="1">
    <citation type="submission" date="2018-05" db="EMBL/GenBank/DDBJ databases">
        <authorList>
            <person name="Lanie J.A."/>
            <person name="Ng W.-L."/>
            <person name="Kazmierczak K.M."/>
            <person name="Andrzejewski T.M."/>
            <person name="Davidsen T.M."/>
            <person name="Wayne K.J."/>
            <person name="Tettelin H."/>
            <person name="Glass J.I."/>
            <person name="Rusch D."/>
            <person name="Podicherti R."/>
            <person name="Tsui H.-C.T."/>
            <person name="Winkler M.E."/>
        </authorList>
    </citation>
    <scope>NUCLEOTIDE SEQUENCE</scope>
</reference>
<dbReference type="AlphaFoldDB" id="A0A381YEC6"/>
<sequence>MYSLLNQYSFVVIAGLMLFICWVVASRIMPWKGAVFTVFVVLIALTFFQQFQSFRHTSVETQEDWNERIALGKPILLELYSDY</sequence>
<evidence type="ECO:0000313" key="2">
    <source>
        <dbReference type="EMBL" id="SVA75345.1"/>
    </source>
</evidence>